<reference evidence="3 4" key="1">
    <citation type="submission" date="2016-04" db="EMBL/GenBank/DDBJ databases">
        <title>Complete genome sequence of Thermococcus siculi type strain RG-20.</title>
        <authorList>
            <person name="Oger P.M."/>
        </authorList>
    </citation>
    <scope>NUCLEOTIDE SEQUENCE [LARGE SCALE GENOMIC DNA]</scope>
    <source>
        <strain evidence="3 4">RG-20</strain>
    </source>
</reference>
<feature type="transmembrane region" description="Helical" evidence="1">
    <location>
        <begin position="42"/>
        <end position="66"/>
    </location>
</feature>
<gene>
    <name evidence="3" type="ORF">A3L11_02620</name>
</gene>
<proteinExistence type="predicted"/>
<dbReference type="InterPro" id="IPR042150">
    <property type="entry name" value="MmRce1-like"/>
</dbReference>
<evidence type="ECO:0000313" key="3">
    <source>
        <dbReference type="EMBL" id="ASJ08176.1"/>
    </source>
</evidence>
<feature type="domain" description="CAAX prenyl protease 2/Lysostaphin resistance protein A-like" evidence="2">
    <location>
        <begin position="121"/>
        <end position="222"/>
    </location>
</feature>
<evidence type="ECO:0000313" key="4">
    <source>
        <dbReference type="Proteomes" id="UP000250125"/>
    </source>
</evidence>
<dbReference type="KEGG" id="tsl:A3L11_02620"/>
<dbReference type="AlphaFoldDB" id="A0A2Z2MQX3"/>
<feature type="transmembrane region" description="Helical" evidence="1">
    <location>
        <begin position="12"/>
        <end position="30"/>
    </location>
</feature>
<dbReference type="GO" id="GO:0080120">
    <property type="term" value="P:CAAX-box protein maturation"/>
    <property type="evidence" value="ECO:0007669"/>
    <property type="project" value="UniProtKB-ARBA"/>
</dbReference>
<sequence>MTSRASKWVKEHPVLAFYILAFAISWAGYLPGLAYTHGLFPFQSALFFVLGGVGPTLAAVAVVYMLHGKDGPKELFRPLTRWRVGVLWYIVALLAYPAIWLVAVYLPGDVSLDVENLNPAMIIPLFISSVLMNVWEEIGWRDFALPRLQARYSALASSLIVGVLWGLWHLPLLLMKGYPMASYPPVPFFVGIIAASVLYTWIFNGTGGSLLLVTLFHAAGNATAGFLGEGVDIPGAIPYTALVTFVAAVIVVALFGWENLSRSGRTASSA</sequence>
<feature type="transmembrane region" description="Helical" evidence="1">
    <location>
        <begin position="152"/>
        <end position="174"/>
    </location>
</feature>
<dbReference type="GO" id="GO:0004175">
    <property type="term" value="F:endopeptidase activity"/>
    <property type="evidence" value="ECO:0007669"/>
    <property type="project" value="UniProtKB-ARBA"/>
</dbReference>
<dbReference type="Proteomes" id="UP000250125">
    <property type="component" value="Chromosome"/>
</dbReference>
<feature type="transmembrane region" description="Helical" evidence="1">
    <location>
        <begin position="186"/>
        <end position="203"/>
    </location>
</feature>
<feature type="transmembrane region" description="Helical" evidence="1">
    <location>
        <begin position="210"/>
        <end position="227"/>
    </location>
</feature>
<name>A0A2Z2MQX3_9EURY</name>
<feature type="transmembrane region" description="Helical" evidence="1">
    <location>
        <begin position="239"/>
        <end position="257"/>
    </location>
</feature>
<keyword evidence="1" id="KW-0472">Membrane</keyword>
<dbReference type="Pfam" id="PF02517">
    <property type="entry name" value="Rce1-like"/>
    <property type="match status" value="1"/>
</dbReference>
<dbReference type="EMBL" id="CP015103">
    <property type="protein sequence ID" value="ASJ08176.1"/>
    <property type="molecule type" value="Genomic_DNA"/>
</dbReference>
<protein>
    <recommendedName>
        <fullName evidence="2">CAAX prenyl protease 2/Lysostaphin resistance protein A-like domain-containing protein</fullName>
    </recommendedName>
</protein>
<dbReference type="PANTHER" id="PTHR35797">
    <property type="entry name" value="PROTEASE-RELATED"/>
    <property type="match status" value="1"/>
</dbReference>
<organism evidence="3 4">
    <name type="scientific">Thermococcus siculi</name>
    <dbReference type="NCBI Taxonomy" id="72803"/>
    <lineage>
        <taxon>Archaea</taxon>
        <taxon>Methanobacteriati</taxon>
        <taxon>Methanobacteriota</taxon>
        <taxon>Thermococci</taxon>
        <taxon>Thermococcales</taxon>
        <taxon>Thermococcaceae</taxon>
        <taxon>Thermococcus</taxon>
    </lineage>
</organism>
<accession>A0A2Z2MQX3</accession>
<keyword evidence="1" id="KW-1133">Transmembrane helix</keyword>
<evidence type="ECO:0000256" key="1">
    <source>
        <dbReference type="SAM" id="Phobius"/>
    </source>
</evidence>
<keyword evidence="1" id="KW-0812">Transmembrane</keyword>
<feature type="transmembrane region" description="Helical" evidence="1">
    <location>
        <begin position="86"/>
        <end position="108"/>
    </location>
</feature>
<dbReference type="PANTHER" id="PTHR35797:SF1">
    <property type="entry name" value="PROTEASE"/>
    <property type="match status" value="1"/>
</dbReference>
<keyword evidence="4" id="KW-1185">Reference proteome</keyword>
<feature type="transmembrane region" description="Helical" evidence="1">
    <location>
        <begin position="120"/>
        <end position="140"/>
    </location>
</feature>
<evidence type="ECO:0000259" key="2">
    <source>
        <dbReference type="Pfam" id="PF02517"/>
    </source>
</evidence>
<dbReference type="InterPro" id="IPR003675">
    <property type="entry name" value="Rce1/LyrA-like_dom"/>
</dbReference>